<keyword evidence="2" id="KW-1185">Reference proteome</keyword>
<proteinExistence type="predicted"/>
<dbReference type="AlphaFoldDB" id="A0A7W3PNQ2"/>
<protein>
    <submittedName>
        <fullName evidence="1">L-asparaginase II</fullName>
    </submittedName>
</protein>
<reference evidence="1 2" key="1">
    <citation type="submission" date="2020-07" db="EMBL/GenBank/DDBJ databases">
        <title>Sequencing the genomes of 1000 actinobacteria strains.</title>
        <authorList>
            <person name="Klenk H.-P."/>
        </authorList>
    </citation>
    <scope>NUCLEOTIDE SEQUENCE [LARGE SCALE GENOMIC DNA]</scope>
    <source>
        <strain evidence="1 2">DSM 23737</strain>
    </source>
</reference>
<dbReference type="EMBL" id="JACGWU010000002">
    <property type="protein sequence ID" value="MBA8829084.1"/>
    <property type="molecule type" value="Genomic_DNA"/>
</dbReference>
<comment type="caution">
    <text evidence="1">The sequence shown here is derived from an EMBL/GenBank/DDBJ whole genome shotgun (WGS) entry which is preliminary data.</text>
</comment>
<sequence length="340" mass="34977">MSSPSTEASAAVATAKVGESVELAVYERSGFIESRHAGNAIVLDGVTAEPLLRLGNPDAPVFPRSAMKPFQAIAILSSGVTLEGKQLAIATASHTGSAGHVALVRQLLDRAGLASDALACPADWPTDRTMRNELVLSSMGADPVYMNCSGKHAAMLLACVQNDWPIVGYLDPEHPLQKRVREIVERFTGDKVVATGIDGCGAPVHAMSLVALARGIRGVSNASIASPFAMLRGAASLRAAVLANAWVAGGVGEPDTAIVEKLGIFAKIGAEGVMVLSTTDGTTVALKILDGNLRVAAIVGLQLLVRVGVLTQTQVDEVAPALDLTVLGGGKPVGVVRATI</sequence>
<accession>A0A7W3PNQ2</accession>
<gene>
    <name evidence="1" type="ORF">FB555_001182</name>
</gene>
<dbReference type="PANTHER" id="PTHR42110:SF1">
    <property type="entry name" value="L-ASPARAGINASE, PUTATIVE (AFU_ORTHOLOGUE AFUA_3G11890)-RELATED"/>
    <property type="match status" value="1"/>
</dbReference>
<dbReference type="Proteomes" id="UP000524237">
    <property type="component" value="Unassembled WGS sequence"/>
</dbReference>
<dbReference type="RefSeq" id="WP_182484506.1">
    <property type="nucleotide sequence ID" value="NZ_JACGWU010000002.1"/>
</dbReference>
<evidence type="ECO:0000313" key="2">
    <source>
        <dbReference type="Proteomes" id="UP000524237"/>
    </source>
</evidence>
<evidence type="ECO:0000313" key="1">
    <source>
        <dbReference type="EMBL" id="MBA8829084.1"/>
    </source>
</evidence>
<dbReference type="Pfam" id="PF06089">
    <property type="entry name" value="Asparaginase_II"/>
    <property type="match status" value="1"/>
</dbReference>
<name>A0A7W3PNQ2_9MICO</name>
<dbReference type="InterPro" id="IPR010349">
    <property type="entry name" value="Asparaginase_II"/>
</dbReference>
<organism evidence="1 2">
    <name type="scientific">Alpinimonas psychrophila</name>
    <dbReference type="NCBI Taxonomy" id="748908"/>
    <lineage>
        <taxon>Bacteria</taxon>
        <taxon>Bacillati</taxon>
        <taxon>Actinomycetota</taxon>
        <taxon>Actinomycetes</taxon>
        <taxon>Micrococcales</taxon>
        <taxon>Microbacteriaceae</taxon>
        <taxon>Alpinimonas</taxon>
    </lineage>
</organism>
<dbReference type="PANTHER" id="PTHR42110">
    <property type="entry name" value="L-ASPARAGINASE, PUTATIVE (AFU_ORTHOLOGUE AFUA_3G11890)-RELATED"/>
    <property type="match status" value="1"/>
</dbReference>